<reference evidence="3" key="1">
    <citation type="journal article" date="2019" name="Int. J. Syst. Evol. Microbiol.">
        <title>The Global Catalogue of Microorganisms (GCM) 10K type strain sequencing project: providing services to taxonomists for standard genome sequencing and annotation.</title>
        <authorList>
            <consortium name="The Broad Institute Genomics Platform"/>
            <consortium name="The Broad Institute Genome Sequencing Center for Infectious Disease"/>
            <person name="Wu L."/>
            <person name="Ma J."/>
        </authorList>
    </citation>
    <scope>NUCLEOTIDE SEQUENCE [LARGE SCALE GENOMIC DNA]</scope>
    <source>
        <strain evidence="3">JCM 17125</strain>
    </source>
</reference>
<evidence type="ECO:0000256" key="1">
    <source>
        <dbReference type="SAM" id="MobiDB-lite"/>
    </source>
</evidence>
<feature type="compositionally biased region" description="Gly residues" evidence="1">
    <location>
        <begin position="149"/>
        <end position="167"/>
    </location>
</feature>
<feature type="compositionally biased region" description="Low complexity" evidence="1">
    <location>
        <begin position="176"/>
        <end position="186"/>
    </location>
</feature>
<name>A0ABP7D5F4_9MICO</name>
<dbReference type="Proteomes" id="UP001501468">
    <property type="component" value="Unassembled WGS sequence"/>
</dbReference>
<feature type="region of interest" description="Disordered" evidence="1">
    <location>
        <begin position="145"/>
        <end position="186"/>
    </location>
</feature>
<dbReference type="Pfam" id="PF06078">
    <property type="entry name" value="DUF937"/>
    <property type="match status" value="1"/>
</dbReference>
<evidence type="ECO:0000313" key="2">
    <source>
        <dbReference type="EMBL" id="GAA3699519.1"/>
    </source>
</evidence>
<dbReference type="RefSeq" id="WP_344943793.1">
    <property type="nucleotide sequence ID" value="NZ_BAABDC010000002.1"/>
</dbReference>
<dbReference type="EMBL" id="BAABDC010000002">
    <property type="protein sequence ID" value="GAA3699519.1"/>
    <property type="molecule type" value="Genomic_DNA"/>
</dbReference>
<evidence type="ECO:0000313" key="3">
    <source>
        <dbReference type="Proteomes" id="UP001501468"/>
    </source>
</evidence>
<accession>A0ABP7D5F4</accession>
<gene>
    <name evidence="2" type="ORF">GCM10022399_14950</name>
</gene>
<organism evidence="2 3">
    <name type="scientific">Terrabacter ginsenosidimutans</name>
    <dbReference type="NCBI Taxonomy" id="490575"/>
    <lineage>
        <taxon>Bacteria</taxon>
        <taxon>Bacillati</taxon>
        <taxon>Actinomycetota</taxon>
        <taxon>Actinomycetes</taxon>
        <taxon>Micrococcales</taxon>
        <taxon>Intrasporangiaceae</taxon>
        <taxon>Terrabacter</taxon>
    </lineage>
</organism>
<dbReference type="InterPro" id="IPR009282">
    <property type="entry name" value="DUF937"/>
</dbReference>
<sequence>MGSYDEILDQVPVDELAQRLGVGSDEVRQASEQALPALLGGLQANASDSSGADSLLAALSDHQAPVNSLGDVDEQDGRAIVGNIFGGGTDQVVSQLGGLGGTSGGLVQKLLPLLAPIVMSWLANKMGQGGLGGMLGGGAGSASSDAAGAGAGAGSTDGPLFPGGAGATSGPVQAPGSATSTGAAAGGSNPLQDILGQVLGGGAGSSGGSGGAGDVLGGLLGGLLGGGKR</sequence>
<proteinExistence type="predicted"/>
<comment type="caution">
    <text evidence="2">The sequence shown here is derived from an EMBL/GenBank/DDBJ whole genome shotgun (WGS) entry which is preliminary data.</text>
</comment>
<keyword evidence="3" id="KW-1185">Reference proteome</keyword>
<protein>
    <submittedName>
        <fullName evidence="2">DUF937 domain-containing protein</fullName>
    </submittedName>
</protein>